<dbReference type="Proteomes" id="UP000004030">
    <property type="component" value="Unassembled WGS sequence"/>
</dbReference>
<reference evidence="1 2" key="1">
    <citation type="journal article" date="2012" name="J. Bacteriol.">
        <title>Genome sequence of benzo(a)pyrene-degrading bacterium Novosphingobium pentaromativorans US6-1.</title>
        <authorList>
            <person name="Luo Y.R."/>
            <person name="Kang S.G."/>
            <person name="Kim S.J."/>
            <person name="Kim M.R."/>
            <person name="Li N."/>
            <person name="Lee J.H."/>
            <person name="Kwon K.K."/>
        </authorList>
    </citation>
    <scope>NUCLEOTIDE SEQUENCE [LARGE SCALE GENOMIC DNA]</scope>
    <source>
        <strain evidence="1 2">US6-1</strain>
    </source>
</reference>
<dbReference type="AlphaFoldDB" id="G6E9M7"/>
<dbReference type="EMBL" id="AGFM01000011">
    <property type="protein sequence ID" value="EHJ62044.1"/>
    <property type="molecule type" value="Genomic_DNA"/>
</dbReference>
<organism evidence="1 2">
    <name type="scientific">Novosphingobium pentaromativorans US6-1</name>
    <dbReference type="NCBI Taxonomy" id="1088721"/>
    <lineage>
        <taxon>Bacteria</taxon>
        <taxon>Pseudomonadati</taxon>
        <taxon>Pseudomonadota</taxon>
        <taxon>Alphaproteobacteria</taxon>
        <taxon>Sphingomonadales</taxon>
        <taxon>Sphingomonadaceae</taxon>
        <taxon>Novosphingobium</taxon>
    </lineage>
</organism>
<name>G6E9M7_9SPHN</name>
<comment type="caution">
    <text evidence="1">The sequence shown here is derived from an EMBL/GenBank/DDBJ whole genome shotgun (WGS) entry which is preliminary data.</text>
</comment>
<keyword evidence="2" id="KW-1185">Reference proteome</keyword>
<gene>
    <name evidence="1" type="ORF">NSU_1048</name>
</gene>
<evidence type="ECO:0000313" key="1">
    <source>
        <dbReference type="EMBL" id="EHJ62044.1"/>
    </source>
</evidence>
<sequence>MLAHAVRIASRTTLLRILQKDDTAGNLGKNTIFIALQ</sequence>
<evidence type="ECO:0000313" key="2">
    <source>
        <dbReference type="Proteomes" id="UP000004030"/>
    </source>
</evidence>
<dbReference type="PATRIC" id="fig|1088721.3.peg.1035"/>
<proteinExistence type="predicted"/>
<accession>G6E9M7</accession>
<protein>
    <submittedName>
        <fullName evidence="1">Uncharacterized protein</fullName>
    </submittedName>
</protein>